<organism evidence="1 2">
    <name type="scientific">Melanomma pulvis-pyrius CBS 109.77</name>
    <dbReference type="NCBI Taxonomy" id="1314802"/>
    <lineage>
        <taxon>Eukaryota</taxon>
        <taxon>Fungi</taxon>
        <taxon>Dikarya</taxon>
        <taxon>Ascomycota</taxon>
        <taxon>Pezizomycotina</taxon>
        <taxon>Dothideomycetes</taxon>
        <taxon>Pleosporomycetidae</taxon>
        <taxon>Pleosporales</taxon>
        <taxon>Melanommataceae</taxon>
        <taxon>Melanomma</taxon>
    </lineage>
</organism>
<dbReference type="AlphaFoldDB" id="A0A6A6XBS7"/>
<gene>
    <name evidence="1" type="ORF">K505DRAFT_41322</name>
</gene>
<proteinExistence type="predicted"/>
<dbReference type="Proteomes" id="UP000799757">
    <property type="component" value="Unassembled WGS sequence"/>
</dbReference>
<sequence length="203" mass="21628">MTPKCATAGIRLTSGGSKGAKFEGSEYVQERSCEGNLGARGVQMGRFALCRRAQNRTETRNSVVWVVTKCFELPRSVALASHTPNDAPSEASTVEIAVSRSSPCVGCATVALLPSVSPALSVTVGHCRSLSVTVSRWLSHDQVASIHHLHRGSREATATFPTNETIPLLGYCCRIHEGKPCASHTTPLHSTPLQDTNSCPSTK</sequence>
<name>A0A6A6XBS7_9PLEO</name>
<accession>A0A6A6XBS7</accession>
<evidence type="ECO:0000313" key="2">
    <source>
        <dbReference type="Proteomes" id="UP000799757"/>
    </source>
</evidence>
<evidence type="ECO:0000313" key="1">
    <source>
        <dbReference type="EMBL" id="KAF2793463.1"/>
    </source>
</evidence>
<reference evidence="1" key="1">
    <citation type="journal article" date="2020" name="Stud. Mycol.">
        <title>101 Dothideomycetes genomes: a test case for predicting lifestyles and emergence of pathogens.</title>
        <authorList>
            <person name="Haridas S."/>
            <person name="Albert R."/>
            <person name="Binder M."/>
            <person name="Bloem J."/>
            <person name="Labutti K."/>
            <person name="Salamov A."/>
            <person name="Andreopoulos B."/>
            <person name="Baker S."/>
            <person name="Barry K."/>
            <person name="Bills G."/>
            <person name="Bluhm B."/>
            <person name="Cannon C."/>
            <person name="Castanera R."/>
            <person name="Culley D."/>
            <person name="Daum C."/>
            <person name="Ezra D."/>
            <person name="Gonzalez J."/>
            <person name="Henrissat B."/>
            <person name="Kuo A."/>
            <person name="Liang C."/>
            <person name="Lipzen A."/>
            <person name="Lutzoni F."/>
            <person name="Magnuson J."/>
            <person name="Mondo S."/>
            <person name="Nolan M."/>
            <person name="Ohm R."/>
            <person name="Pangilinan J."/>
            <person name="Park H.-J."/>
            <person name="Ramirez L."/>
            <person name="Alfaro M."/>
            <person name="Sun H."/>
            <person name="Tritt A."/>
            <person name="Yoshinaga Y."/>
            <person name="Zwiers L.-H."/>
            <person name="Turgeon B."/>
            <person name="Goodwin S."/>
            <person name="Spatafora J."/>
            <person name="Crous P."/>
            <person name="Grigoriev I."/>
        </authorList>
    </citation>
    <scope>NUCLEOTIDE SEQUENCE</scope>
    <source>
        <strain evidence="1">CBS 109.77</strain>
    </source>
</reference>
<protein>
    <submittedName>
        <fullName evidence="1">Uncharacterized protein</fullName>
    </submittedName>
</protein>
<dbReference type="EMBL" id="MU001927">
    <property type="protein sequence ID" value="KAF2793463.1"/>
    <property type="molecule type" value="Genomic_DNA"/>
</dbReference>
<keyword evidence="2" id="KW-1185">Reference proteome</keyword>